<dbReference type="EC" id="3.1.3.48" evidence="2"/>
<feature type="active site" description="Proton donor" evidence="5">
    <location>
        <position position="127"/>
    </location>
</feature>
<evidence type="ECO:0000256" key="1">
    <source>
        <dbReference type="ARBA" id="ARBA00011063"/>
    </source>
</evidence>
<name>A0A4R6QT97_9BURK</name>
<keyword evidence="8" id="KW-1185">Reference proteome</keyword>
<dbReference type="InterPro" id="IPR023485">
    <property type="entry name" value="Ptyr_pPase"/>
</dbReference>
<protein>
    <recommendedName>
        <fullName evidence="2">protein-tyrosine-phosphatase</fullName>
        <ecNumber evidence="2">3.1.3.48</ecNumber>
    </recommendedName>
</protein>
<evidence type="ECO:0000256" key="2">
    <source>
        <dbReference type="ARBA" id="ARBA00013064"/>
    </source>
</evidence>
<dbReference type="InterPro" id="IPR036196">
    <property type="entry name" value="Ptyr_pPase_sf"/>
</dbReference>
<dbReference type="InterPro" id="IPR050438">
    <property type="entry name" value="LMW_PTPase"/>
</dbReference>
<keyword evidence="3" id="KW-0378">Hydrolase</keyword>
<dbReference type="PANTHER" id="PTHR11717">
    <property type="entry name" value="LOW MOLECULAR WEIGHT PROTEIN TYROSINE PHOSPHATASE"/>
    <property type="match status" value="1"/>
</dbReference>
<accession>A0A4R6QT97</accession>
<dbReference type="AlphaFoldDB" id="A0A4R6QT97"/>
<dbReference type="InParanoid" id="A0A4R6QT97"/>
<feature type="domain" description="Phosphotyrosine protein phosphatase I" evidence="6">
    <location>
        <begin position="2"/>
        <end position="153"/>
    </location>
</feature>
<dbReference type="Gene3D" id="3.40.50.2300">
    <property type="match status" value="1"/>
</dbReference>
<feature type="active site" evidence="5">
    <location>
        <position position="6"/>
    </location>
</feature>
<dbReference type="SMART" id="SM00226">
    <property type="entry name" value="LMWPc"/>
    <property type="match status" value="1"/>
</dbReference>
<evidence type="ECO:0000259" key="6">
    <source>
        <dbReference type="SMART" id="SM00226"/>
    </source>
</evidence>
<dbReference type="CDD" id="cd16343">
    <property type="entry name" value="LMWPTP"/>
    <property type="match status" value="1"/>
</dbReference>
<reference evidence="7 8" key="1">
    <citation type="submission" date="2019-03" db="EMBL/GenBank/DDBJ databases">
        <title>Genomic Encyclopedia of Type Strains, Phase IV (KMG-IV): sequencing the most valuable type-strain genomes for metagenomic binning, comparative biology and taxonomic classification.</title>
        <authorList>
            <person name="Goeker M."/>
        </authorList>
    </citation>
    <scope>NUCLEOTIDE SEQUENCE [LARGE SCALE GENOMIC DNA]</scope>
    <source>
        <strain evidence="7 8">DSM 16998</strain>
    </source>
</reference>
<evidence type="ECO:0000256" key="3">
    <source>
        <dbReference type="ARBA" id="ARBA00022801"/>
    </source>
</evidence>
<evidence type="ECO:0000256" key="4">
    <source>
        <dbReference type="ARBA" id="ARBA00022912"/>
    </source>
</evidence>
<evidence type="ECO:0000313" key="8">
    <source>
        <dbReference type="Proteomes" id="UP000295361"/>
    </source>
</evidence>
<keyword evidence="4" id="KW-0904">Protein phosphatase</keyword>
<dbReference type="EMBL" id="SNXS01000001">
    <property type="protein sequence ID" value="TDP74597.1"/>
    <property type="molecule type" value="Genomic_DNA"/>
</dbReference>
<dbReference type="SUPFAM" id="SSF52788">
    <property type="entry name" value="Phosphotyrosine protein phosphatases I"/>
    <property type="match status" value="1"/>
</dbReference>
<dbReference type="Pfam" id="PF01451">
    <property type="entry name" value="LMWPc"/>
    <property type="match status" value="1"/>
</dbReference>
<dbReference type="Proteomes" id="UP000295361">
    <property type="component" value="Unassembled WGS sequence"/>
</dbReference>
<evidence type="ECO:0000313" key="7">
    <source>
        <dbReference type="EMBL" id="TDP74597.1"/>
    </source>
</evidence>
<dbReference type="PRINTS" id="PR00719">
    <property type="entry name" value="LMWPTPASE"/>
</dbReference>
<dbReference type="PANTHER" id="PTHR11717:SF7">
    <property type="entry name" value="LOW MOLECULAR WEIGHT PHOSPHOTYROSINE PROTEIN PHOSPHATASE"/>
    <property type="match status" value="1"/>
</dbReference>
<proteinExistence type="inferred from homology"/>
<gene>
    <name evidence="7" type="ORF">DES47_101660</name>
</gene>
<comment type="caution">
    <text evidence="7">The sequence shown here is derived from an EMBL/GenBank/DDBJ whole genome shotgun (WGS) entry which is preliminary data.</text>
</comment>
<dbReference type="FunCoup" id="A0A4R6QT97">
    <property type="interactions" value="608"/>
</dbReference>
<evidence type="ECO:0000256" key="5">
    <source>
        <dbReference type="PIRSR" id="PIRSR617867-1"/>
    </source>
</evidence>
<dbReference type="InterPro" id="IPR017867">
    <property type="entry name" value="Tyr_phospatase_low_mol_wt"/>
</dbReference>
<comment type="similarity">
    <text evidence="1">Belongs to the low molecular weight phosphotyrosine protein phosphatase family.</text>
</comment>
<organism evidence="7 8">
    <name type="scientific">Roseateles toxinivorans</name>
    <dbReference type="NCBI Taxonomy" id="270368"/>
    <lineage>
        <taxon>Bacteria</taxon>
        <taxon>Pseudomonadati</taxon>
        <taxon>Pseudomonadota</taxon>
        <taxon>Betaproteobacteria</taxon>
        <taxon>Burkholderiales</taxon>
        <taxon>Sphaerotilaceae</taxon>
        <taxon>Roseateles</taxon>
    </lineage>
</organism>
<sequence length="167" mass="17926">MANVCRSPMAKVTCEAIAGTLLPRPTGLRALLKRKALCFDSAGAKAGLGRAQADARAQKALKGRGYGPAKQRARRVTTSDFIHCDLILAMDSAVLSDLQQQCPAVHQHKLHLFLDFTPELRGQDVPDPYFGDAAGFAHALSLCETGAQHLVRALIQGEVPGVRLKTN</sequence>
<dbReference type="GO" id="GO:0004725">
    <property type="term" value="F:protein tyrosine phosphatase activity"/>
    <property type="evidence" value="ECO:0007669"/>
    <property type="project" value="UniProtKB-EC"/>
</dbReference>